<dbReference type="EMBL" id="CH964251">
    <property type="protein sequence ID" value="KRF99730.1"/>
    <property type="molecule type" value="Genomic_DNA"/>
</dbReference>
<evidence type="ECO:0000256" key="1">
    <source>
        <dbReference type="SAM" id="MobiDB-lite"/>
    </source>
</evidence>
<protein>
    <submittedName>
        <fullName evidence="2">Uncharacterized protein</fullName>
    </submittedName>
</protein>
<keyword evidence="3" id="KW-1185">Reference proteome</keyword>
<proteinExistence type="predicted"/>
<name>A0A0Q9X6G5_DROWI</name>
<evidence type="ECO:0000313" key="2">
    <source>
        <dbReference type="EMBL" id="KRF99730.1"/>
    </source>
</evidence>
<feature type="region of interest" description="Disordered" evidence="1">
    <location>
        <begin position="1"/>
        <end position="20"/>
    </location>
</feature>
<accession>A0A0Q9X6G5</accession>
<dbReference type="AlphaFoldDB" id="A0A0Q9X6G5"/>
<reference evidence="2 3" key="1">
    <citation type="journal article" date="2007" name="Nature">
        <title>Evolution of genes and genomes on the Drosophila phylogeny.</title>
        <authorList>
            <consortium name="Drosophila 12 Genomes Consortium"/>
            <person name="Clark A.G."/>
            <person name="Eisen M.B."/>
            <person name="Smith D.R."/>
            <person name="Bergman C.M."/>
            <person name="Oliver B."/>
            <person name="Markow T.A."/>
            <person name="Kaufman T.C."/>
            <person name="Kellis M."/>
            <person name="Gelbart W."/>
            <person name="Iyer V.N."/>
            <person name="Pollard D.A."/>
            <person name="Sackton T.B."/>
            <person name="Larracuente A.M."/>
            <person name="Singh N.D."/>
            <person name="Abad J.P."/>
            <person name="Abt D.N."/>
            <person name="Adryan B."/>
            <person name="Aguade M."/>
            <person name="Akashi H."/>
            <person name="Anderson W.W."/>
            <person name="Aquadro C.F."/>
            <person name="Ardell D.H."/>
            <person name="Arguello R."/>
            <person name="Artieri C.G."/>
            <person name="Barbash D.A."/>
            <person name="Barker D."/>
            <person name="Barsanti P."/>
            <person name="Batterham P."/>
            <person name="Batzoglou S."/>
            <person name="Begun D."/>
            <person name="Bhutkar A."/>
            <person name="Blanco E."/>
            <person name="Bosak S.A."/>
            <person name="Bradley R.K."/>
            <person name="Brand A.D."/>
            <person name="Brent M.R."/>
            <person name="Brooks A.N."/>
            <person name="Brown R.H."/>
            <person name="Butlin R.K."/>
            <person name="Caggese C."/>
            <person name="Calvi B.R."/>
            <person name="Bernardo de Carvalho A."/>
            <person name="Caspi A."/>
            <person name="Castrezana S."/>
            <person name="Celniker S.E."/>
            <person name="Chang J.L."/>
            <person name="Chapple C."/>
            <person name="Chatterji S."/>
            <person name="Chinwalla A."/>
            <person name="Civetta A."/>
            <person name="Clifton S.W."/>
            <person name="Comeron J.M."/>
            <person name="Costello J.C."/>
            <person name="Coyne J.A."/>
            <person name="Daub J."/>
            <person name="David R.G."/>
            <person name="Delcher A.L."/>
            <person name="Delehaunty K."/>
            <person name="Do C.B."/>
            <person name="Ebling H."/>
            <person name="Edwards K."/>
            <person name="Eickbush T."/>
            <person name="Evans J.D."/>
            <person name="Filipski A."/>
            <person name="Findeiss S."/>
            <person name="Freyhult E."/>
            <person name="Fulton L."/>
            <person name="Fulton R."/>
            <person name="Garcia A.C."/>
            <person name="Gardiner A."/>
            <person name="Garfield D.A."/>
            <person name="Garvin B.E."/>
            <person name="Gibson G."/>
            <person name="Gilbert D."/>
            <person name="Gnerre S."/>
            <person name="Godfrey J."/>
            <person name="Good R."/>
            <person name="Gotea V."/>
            <person name="Gravely B."/>
            <person name="Greenberg A.J."/>
            <person name="Griffiths-Jones S."/>
            <person name="Gross S."/>
            <person name="Guigo R."/>
            <person name="Gustafson E.A."/>
            <person name="Haerty W."/>
            <person name="Hahn M.W."/>
            <person name="Halligan D.L."/>
            <person name="Halpern A.L."/>
            <person name="Halter G.M."/>
            <person name="Han M.V."/>
            <person name="Heger A."/>
            <person name="Hillier L."/>
            <person name="Hinrichs A.S."/>
            <person name="Holmes I."/>
            <person name="Hoskins R.A."/>
            <person name="Hubisz M.J."/>
            <person name="Hultmark D."/>
            <person name="Huntley M.A."/>
            <person name="Jaffe D.B."/>
            <person name="Jagadeeshan S."/>
            <person name="Jeck W.R."/>
            <person name="Johnson J."/>
            <person name="Jones C.D."/>
            <person name="Jordan W.C."/>
            <person name="Karpen G.H."/>
            <person name="Kataoka E."/>
            <person name="Keightley P.D."/>
            <person name="Kheradpour P."/>
            <person name="Kirkness E.F."/>
            <person name="Koerich L.B."/>
            <person name="Kristiansen K."/>
            <person name="Kudrna D."/>
            <person name="Kulathinal R.J."/>
            <person name="Kumar S."/>
            <person name="Kwok R."/>
            <person name="Lander E."/>
            <person name="Langley C.H."/>
            <person name="Lapoint R."/>
            <person name="Lazzaro B.P."/>
            <person name="Lee S.J."/>
            <person name="Levesque L."/>
            <person name="Li R."/>
            <person name="Lin C.F."/>
            <person name="Lin M.F."/>
            <person name="Lindblad-Toh K."/>
            <person name="Llopart A."/>
            <person name="Long M."/>
            <person name="Low L."/>
            <person name="Lozovsky E."/>
            <person name="Lu J."/>
            <person name="Luo M."/>
            <person name="Machado C.A."/>
            <person name="Makalowski W."/>
            <person name="Marzo M."/>
            <person name="Matsuda M."/>
            <person name="Matzkin L."/>
            <person name="McAllister B."/>
            <person name="McBride C.S."/>
            <person name="McKernan B."/>
            <person name="McKernan K."/>
            <person name="Mendez-Lago M."/>
            <person name="Minx P."/>
            <person name="Mollenhauer M.U."/>
            <person name="Montooth K."/>
            <person name="Mount S.M."/>
            <person name="Mu X."/>
            <person name="Myers E."/>
            <person name="Negre B."/>
            <person name="Newfeld S."/>
            <person name="Nielsen R."/>
            <person name="Noor M.A."/>
            <person name="O'Grady P."/>
            <person name="Pachter L."/>
            <person name="Papaceit M."/>
            <person name="Parisi M.J."/>
            <person name="Parisi M."/>
            <person name="Parts L."/>
            <person name="Pedersen J.S."/>
            <person name="Pesole G."/>
            <person name="Phillippy A.M."/>
            <person name="Ponting C.P."/>
            <person name="Pop M."/>
            <person name="Porcelli D."/>
            <person name="Powell J.R."/>
            <person name="Prohaska S."/>
            <person name="Pruitt K."/>
            <person name="Puig M."/>
            <person name="Quesneville H."/>
            <person name="Ram K.R."/>
            <person name="Rand D."/>
            <person name="Rasmussen M.D."/>
            <person name="Reed L.K."/>
            <person name="Reenan R."/>
            <person name="Reily A."/>
            <person name="Remington K.A."/>
            <person name="Rieger T.T."/>
            <person name="Ritchie M.G."/>
            <person name="Robin C."/>
            <person name="Rogers Y.H."/>
            <person name="Rohde C."/>
            <person name="Rozas J."/>
            <person name="Rubenfield M.J."/>
            <person name="Ruiz A."/>
            <person name="Russo S."/>
            <person name="Salzberg S.L."/>
            <person name="Sanchez-Gracia A."/>
            <person name="Saranga D.J."/>
            <person name="Sato H."/>
            <person name="Schaeffer S.W."/>
            <person name="Schatz M.C."/>
            <person name="Schlenke T."/>
            <person name="Schwartz R."/>
            <person name="Segarra C."/>
            <person name="Singh R.S."/>
            <person name="Sirot L."/>
            <person name="Sirota M."/>
            <person name="Sisneros N.B."/>
            <person name="Smith C.D."/>
            <person name="Smith T.F."/>
            <person name="Spieth J."/>
            <person name="Stage D.E."/>
            <person name="Stark A."/>
            <person name="Stephan W."/>
            <person name="Strausberg R.L."/>
            <person name="Strempel S."/>
            <person name="Sturgill D."/>
            <person name="Sutton G."/>
            <person name="Sutton G.G."/>
            <person name="Tao W."/>
            <person name="Teichmann S."/>
            <person name="Tobari Y.N."/>
            <person name="Tomimura Y."/>
            <person name="Tsolas J.M."/>
            <person name="Valente V.L."/>
            <person name="Venter E."/>
            <person name="Venter J.C."/>
            <person name="Vicario S."/>
            <person name="Vieira F.G."/>
            <person name="Vilella A.J."/>
            <person name="Villasante A."/>
            <person name="Walenz B."/>
            <person name="Wang J."/>
            <person name="Wasserman M."/>
            <person name="Watts T."/>
            <person name="Wilson D."/>
            <person name="Wilson R.K."/>
            <person name="Wing R.A."/>
            <person name="Wolfner M.F."/>
            <person name="Wong A."/>
            <person name="Wong G.K."/>
            <person name="Wu C.I."/>
            <person name="Wu G."/>
            <person name="Yamamoto D."/>
            <person name="Yang H.P."/>
            <person name="Yang S.P."/>
            <person name="Yorke J.A."/>
            <person name="Yoshida K."/>
            <person name="Zdobnov E."/>
            <person name="Zhang P."/>
            <person name="Zhang Y."/>
            <person name="Zimin A.V."/>
            <person name="Baldwin J."/>
            <person name="Abdouelleil A."/>
            <person name="Abdulkadir J."/>
            <person name="Abebe A."/>
            <person name="Abera B."/>
            <person name="Abreu J."/>
            <person name="Acer S.C."/>
            <person name="Aftuck L."/>
            <person name="Alexander A."/>
            <person name="An P."/>
            <person name="Anderson E."/>
            <person name="Anderson S."/>
            <person name="Arachi H."/>
            <person name="Azer M."/>
            <person name="Bachantsang P."/>
            <person name="Barry A."/>
            <person name="Bayul T."/>
            <person name="Berlin A."/>
            <person name="Bessette D."/>
            <person name="Bloom T."/>
            <person name="Blye J."/>
            <person name="Boguslavskiy L."/>
            <person name="Bonnet C."/>
            <person name="Boukhgalter B."/>
            <person name="Bourzgui I."/>
            <person name="Brown A."/>
            <person name="Cahill P."/>
            <person name="Channer S."/>
            <person name="Cheshatsang Y."/>
            <person name="Chuda L."/>
            <person name="Citroen M."/>
            <person name="Collymore A."/>
            <person name="Cooke P."/>
            <person name="Costello M."/>
            <person name="D'Aco K."/>
            <person name="Daza R."/>
            <person name="De Haan G."/>
            <person name="DeGray S."/>
            <person name="DeMaso C."/>
            <person name="Dhargay N."/>
            <person name="Dooley K."/>
            <person name="Dooley E."/>
            <person name="Doricent M."/>
            <person name="Dorje P."/>
            <person name="Dorjee K."/>
            <person name="Dupes A."/>
            <person name="Elong R."/>
            <person name="Falk J."/>
            <person name="Farina A."/>
            <person name="Faro S."/>
            <person name="Ferguson D."/>
            <person name="Fisher S."/>
            <person name="Foley C.D."/>
            <person name="Franke A."/>
            <person name="Friedrich D."/>
            <person name="Gadbois L."/>
            <person name="Gearin G."/>
            <person name="Gearin C.R."/>
            <person name="Giannoukos G."/>
            <person name="Goode T."/>
            <person name="Graham J."/>
            <person name="Grandbois E."/>
            <person name="Grewal S."/>
            <person name="Gyaltsen K."/>
            <person name="Hafez N."/>
            <person name="Hagos B."/>
            <person name="Hall J."/>
            <person name="Henson C."/>
            <person name="Hollinger A."/>
            <person name="Honan T."/>
            <person name="Huard M.D."/>
            <person name="Hughes L."/>
            <person name="Hurhula B."/>
            <person name="Husby M.E."/>
            <person name="Kamat A."/>
            <person name="Kanga B."/>
            <person name="Kashin S."/>
            <person name="Khazanovich D."/>
            <person name="Kisner P."/>
            <person name="Lance K."/>
            <person name="Lara M."/>
            <person name="Lee W."/>
            <person name="Lennon N."/>
            <person name="Letendre F."/>
            <person name="LeVine R."/>
            <person name="Lipovsky A."/>
            <person name="Liu X."/>
            <person name="Liu J."/>
            <person name="Liu S."/>
            <person name="Lokyitsang T."/>
            <person name="Lokyitsang Y."/>
            <person name="Lubonja R."/>
            <person name="Lui A."/>
            <person name="MacDonald P."/>
            <person name="Magnisalis V."/>
            <person name="Maru K."/>
            <person name="Matthews C."/>
            <person name="McCusker W."/>
            <person name="McDonough S."/>
            <person name="Mehta T."/>
            <person name="Meldrim J."/>
            <person name="Meneus L."/>
            <person name="Mihai O."/>
            <person name="Mihalev A."/>
            <person name="Mihova T."/>
            <person name="Mittelman R."/>
            <person name="Mlenga V."/>
            <person name="Montmayeur A."/>
            <person name="Mulrain L."/>
            <person name="Navidi A."/>
            <person name="Naylor J."/>
            <person name="Negash T."/>
            <person name="Nguyen T."/>
            <person name="Nguyen N."/>
            <person name="Nicol R."/>
            <person name="Norbu C."/>
            <person name="Norbu N."/>
            <person name="Novod N."/>
            <person name="O'Neill B."/>
            <person name="Osman S."/>
            <person name="Markiewicz E."/>
            <person name="Oyono O.L."/>
            <person name="Patti C."/>
            <person name="Phunkhang P."/>
            <person name="Pierre F."/>
            <person name="Priest M."/>
            <person name="Raghuraman S."/>
            <person name="Rege F."/>
            <person name="Reyes R."/>
            <person name="Rise C."/>
            <person name="Rogov P."/>
            <person name="Ross K."/>
            <person name="Ryan E."/>
            <person name="Settipalli S."/>
            <person name="Shea T."/>
            <person name="Sherpa N."/>
            <person name="Shi L."/>
            <person name="Shih D."/>
            <person name="Sparrow T."/>
            <person name="Spaulding J."/>
            <person name="Stalker J."/>
            <person name="Stange-Thomann N."/>
            <person name="Stavropoulos S."/>
            <person name="Stone C."/>
            <person name="Strader C."/>
            <person name="Tesfaye S."/>
            <person name="Thomson T."/>
            <person name="Thoulutsang Y."/>
            <person name="Thoulutsang D."/>
            <person name="Topham K."/>
            <person name="Topping I."/>
            <person name="Tsamla T."/>
            <person name="Vassiliev H."/>
            <person name="Vo A."/>
            <person name="Wangchuk T."/>
            <person name="Wangdi T."/>
            <person name="Weiand M."/>
            <person name="Wilkinson J."/>
            <person name="Wilson A."/>
            <person name="Yadav S."/>
            <person name="Young G."/>
            <person name="Yu Q."/>
            <person name="Zembek L."/>
            <person name="Zhong D."/>
            <person name="Zimmer A."/>
            <person name="Zwirko Z."/>
            <person name="Jaffe D.B."/>
            <person name="Alvarez P."/>
            <person name="Brockman W."/>
            <person name="Butler J."/>
            <person name="Chin C."/>
            <person name="Gnerre S."/>
            <person name="Grabherr M."/>
            <person name="Kleber M."/>
            <person name="Mauceli E."/>
            <person name="MacCallum I."/>
        </authorList>
    </citation>
    <scope>NUCLEOTIDE SEQUENCE [LARGE SCALE GENOMIC DNA]</scope>
    <source>
        <strain evidence="3">Tucson 14030-0811.24</strain>
    </source>
</reference>
<dbReference type="Proteomes" id="UP000007798">
    <property type="component" value="Unassembled WGS sequence"/>
</dbReference>
<gene>
    <name evidence="2" type="primary">Dwil\GK27684</name>
    <name evidence="2" type="ORF">Dwil_GK27684</name>
</gene>
<organism evidence="2 3">
    <name type="scientific">Drosophila willistoni</name>
    <name type="common">Fruit fly</name>
    <dbReference type="NCBI Taxonomy" id="7260"/>
    <lineage>
        <taxon>Eukaryota</taxon>
        <taxon>Metazoa</taxon>
        <taxon>Ecdysozoa</taxon>
        <taxon>Arthropoda</taxon>
        <taxon>Hexapoda</taxon>
        <taxon>Insecta</taxon>
        <taxon>Pterygota</taxon>
        <taxon>Neoptera</taxon>
        <taxon>Endopterygota</taxon>
        <taxon>Diptera</taxon>
        <taxon>Brachycera</taxon>
        <taxon>Muscomorpha</taxon>
        <taxon>Ephydroidea</taxon>
        <taxon>Drosophilidae</taxon>
        <taxon>Drosophila</taxon>
        <taxon>Sophophora</taxon>
    </lineage>
</organism>
<dbReference type="InParanoid" id="A0A0Q9X6G5"/>
<sequence length="99" mass="11366">MLNHSRDIDQCDQAQEPLGLPSPIRATINIRNDVVAAASCEPDLLFRIIEVERALPFLRGMSMRYPLSKPHQGSWTTWILGIMKFTKKGRCTWATNRRK</sequence>
<evidence type="ECO:0000313" key="3">
    <source>
        <dbReference type="Proteomes" id="UP000007798"/>
    </source>
</evidence>